<name>A0A7C9AH41_OPUST</name>
<protein>
    <submittedName>
        <fullName evidence="2">Uncharacterized protein</fullName>
    </submittedName>
</protein>
<dbReference type="EMBL" id="GISG01231817">
    <property type="protein sequence ID" value="MBA4666491.1"/>
    <property type="molecule type" value="Transcribed_RNA"/>
</dbReference>
<reference evidence="2" key="2">
    <citation type="submission" date="2020-07" db="EMBL/GenBank/DDBJ databases">
        <authorList>
            <person name="Vera ALvarez R."/>
            <person name="Arias-Moreno D.M."/>
            <person name="Jimenez-Jacinto V."/>
            <person name="Jimenez-Bremont J.F."/>
            <person name="Swaminathan K."/>
            <person name="Moose S.P."/>
            <person name="Guerrero-Gonzalez M.L."/>
            <person name="Marino-Ramirez L."/>
            <person name="Landsman D."/>
            <person name="Rodriguez-Kessler M."/>
            <person name="Delgado-Sanchez P."/>
        </authorList>
    </citation>
    <scope>NUCLEOTIDE SEQUENCE</scope>
    <source>
        <tissue evidence="2">Cladode</tissue>
    </source>
</reference>
<evidence type="ECO:0000256" key="1">
    <source>
        <dbReference type="SAM" id="MobiDB-lite"/>
    </source>
</evidence>
<sequence length="101" mass="11329">MINLNRHLNKPLIFLMQSDSSLYYFIGKHPSSPKQGMTCQLQCKARLNSNGDPISGELDGKLKLNRSRGTAPPREPPRPGEEQRCAAWSQSRCSVLPLHEV</sequence>
<feature type="compositionally biased region" description="Basic and acidic residues" evidence="1">
    <location>
        <begin position="75"/>
        <end position="84"/>
    </location>
</feature>
<feature type="region of interest" description="Disordered" evidence="1">
    <location>
        <begin position="50"/>
        <end position="85"/>
    </location>
</feature>
<accession>A0A7C9AH41</accession>
<reference evidence="2" key="1">
    <citation type="journal article" date="2013" name="J. Plant Res.">
        <title>Effect of fungi and light on seed germination of three Opuntia species from semiarid lands of central Mexico.</title>
        <authorList>
            <person name="Delgado-Sanchez P."/>
            <person name="Jimenez-Bremont J.F."/>
            <person name="Guerrero-Gonzalez Mde L."/>
            <person name="Flores J."/>
        </authorList>
    </citation>
    <scope>NUCLEOTIDE SEQUENCE</scope>
    <source>
        <tissue evidence="2">Cladode</tissue>
    </source>
</reference>
<proteinExistence type="predicted"/>
<evidence type="ECO:0000313" key="2">
    <source>
        <dbReference type="EMBL" id="MBA4666491.1"/>
    </source>
</evidence>
<organism evidence="2">
    <name type="scientific">Opuntia streptacantha</name>
    <name type="common">Prickly pear cactus</name>
    <name type="synonym">Opuntia cardona</name>
    <dbReference type="NCBI Taxonomy" id="393608"/>
    <lineage>
        <taxon>Eukaryota</taxon>
        <taxon>Viridiplantae</taxon>
        <taxon>Streptophyta</taxon>
        <taxon>Embryophyta</taxon>
        <taxon>Tracheophyta</taxon>
        <taxon>Spermatophyta</taxon>
        <taxon>Magnoliopsida</taxon>
        <taxon>eudicotyledons</taxon>
        <taxon>Gunneridae</taxon>
        <taxon>Pentapetalae</taxon>
        <taxon>Caryophyllales</taxon>
        <taxon>Cactineae</taxon>
        <taxon>Cactaceae</taxon>
        <taxon>Opuntioideae</taxon>
        <taxon>Opuntia</taxon>
    </lineage>
</organism>
<dbReference type="AlphaFoldDB" id="A0A7C9AH41"/>